<evidence type="ECO:0000256" key="2">
    <source>
        <dbReference type="ARBA" id="ARBA00022801"/>
    </source>
</evidence>
<dbReference type="GO" id="GO:0005975">
    <property type="term" value="P:carbohydrate metabolic process"/>
    <property type="evidence" value="ECO:0007669"/>
    <property type="project" value="InterPro"/>
</dbReference>
<feature type="site" description="Important for catalytic activity, responsible for pKa modulation of the active site Glu and correct orientation of both the proton donor and substrate" evidence="5">
    <location>
        <position position="134"/>
    </location>
</feature>
<comment type="similarity">
    <text evidence="1 6">Belongs to the glycosyl hydrolase 43 family.</text>
</comment>
<dbReference type="CDD" id="cd18617">
    <property type="entry name" value="GH43_XynB-like"/>
    <property type="match status" value="1"/>
</dbReference>
<keyword evidence="3 6" id="KW-0326">Glycosidase</keyword>
<dbReference type="InterPro" id="IPR041542">
    <property type="entry name" value="GH43_C2"/>
</dbReference>
<evidence type="ECO:0000313" key="8">
    <source>
        <dbReference type="EMBL" id="PTL71374.1"/>
    </source>
</evidence>
<comment type="caution">
    <text evidence="8">The sequence shown here is derived from an EMBL/GenBank/DDBJ whole genome shotgun (WGS) entry which is preliminary data.</text>
</comment>
<evidence type="ECO:0000256" key="3">
    <source>
        <dbReference type="ARBA" id="ARBA00023295"/>
    </source>
</evidence>
<dbReference type="Proteomes" id="UP000241085">
    <property type="component" value="Unassembled WGS sequence"/>
</dbReference>
<dbReference type="PANTHER" id="PTHR42812">
    <property type="entry name" value="BETA-XYLOSIDASE"/>
    <property type="match status" value="1"/>
</dbReference>
<gene>
    <name evidence="8" type="ORF">C1I63_18195</name>
</gene>
<evidence type="ECO:0000256" key="5">
    <source>
        <dbReference type="PIRSR" id="PIRSR606710-2"/>
    </source>
</evidence>
<evidence type="ECO:0000256" key="6">
    <source>
        <dbReference type="RuleBase" id="RU361187"/>
    </source>
</evidence>
<dbReference type="Gene3D" id="2.115.10.20">
    <property type="entry name" value="Glycosyl hydrolase domain, family 43"/>
    <property type="match status" value="1"/>
</dbReference>
<feature type="active site" description="Proton acceptor" evidence="4">
    <location>
        <position position="24"/>
    </location>
</feature>
<protein>
    <submittedName>
        <fullName evidence="8">Glycoside hydrolase family 43 protein</fullName>
    </submittedName>
</protein>
<feature type="domain" description="Beta-xylosidase C-terminal Concanavalin A-like" evidence="7">
    <location>
        <begin position="340"/>
        <end position="524"/>
    </location>
</feature>
<dbReference type="GO" id="GO:0004553">
    <property type="term" value="F:hydrolase activity, hydrolyzing O-glycosyl compounds"/>
    <property type="evidence" value="ECO:0007669"/>
    <property type="project" value="InterPro"/>
</dbReference>
<dbReference type="SUPFAM" id="SSF49899">
    <property type="entry name" value="Concanavalin A-like lectins/glucanases"/>
    <property type="match status" value="1"/>
</dbReference>
<feature type="active site" description="Proton donor" evidence="4">
    <location>
        <position position="192"/>
    </location>
</feature>
<dbReference type="AlphaFoldDB" id="A0A2T4UPC8"/>
<evidence type="ECO:0000313" key="9">
    <source>
        <dbReference type="Proteomes" id="UP000241085"/>
    </source>
</evidence>
<keyword evidence="2 6" id="KW-0378">Hydrolase</keyword>
<name>A0A2T4UPC8_9MICO</name>
<evidence type="ECO:0000256" key="4">
    <source>
        <dbReference type="PIRSR" id="PIRSR606710-1"/>
    </source>
</evidence>
<reference evidence="8 9" key="1">
    <citation type="submission" date="2018-03" db="EMBL/GenBank/DDBJ databases">
        <title>Bacteriophage NCPPB3778 and a type I-E CRISPR drive the evolution of the US Biological Select Agent, Rathayibacter toxicus.</title>
        <authorList>
            <person name="Davis E.W.II."/>
            <person name="Tabima J.F."/>
            <person name="Weisberg A.J."/>
            <person name="Dantas Lopes L."/>
            <person name="Wiseman M.S."/>
            <person name="Wiseman M.S."/>
            <person name="Pupko T."/>
            <person name="Belcher M.S."/>
            <person name="Sechler A.J."/>
            <person name="Tancos M.A."/>
            <person name="Schroeder B.K."/>
            <person name="Murray T.D."/>
            <person name="Luster D.G."/>
            <person name="Schneider W.L."/>
            <person name="Rogers E."/>
            <person name="Andreote F.D."/>
            <person name="Grunwald N.J."/>
            <person name="Putnam M.L."/>
            <person name="Chang J.H."/>
        </authorList>
    </citation>
    <scope>NUCLEOTIDE SEQUENCE [LARGE SCALE GENOMIC DNA]</scope>
    <source>
        <strain evidence="8 9">DSM 15933</strain>
    </source>
</reference>
<dbReference type="Pfam" id="PF17851">
    <property type="entry name" value="GH43_C2"/>
    <property type="match status" value="1"/>
</dbReference>
<sequence>MPLEQQEGHMSTFSNPVLPGFHPDPSVCRRDGGGYLLVTSSFEYFPGVPLFTSEDLVTWTPLGHVLDRPEQLDLTGVDSSDGIWAATIRENDGVYYVVTTLVRNRKGGGNFVVTATNPAGPWSDPVPLIADGIDPSLFFDDDGRCWFTACRDNQAAGNPGELWMQELDLEELQLVGPQYSLWTGALSGAWVEGPHLYKRDGIYYLIGAEGGTERNHSVTLASALSITGPYRGSGRNPVLTHRHLGSGFPIQNVGHADLVDTPLGETWALVLGVRPRQGSHVLGREVFLVPVEWEESGPVFSPGVGHVREVERRPLSGTSAHSAADRFVRPEPDRDGWDSPIWSTLRYPRETSGVSTDEGCLTMTLLPGDLTGTGPQAALLRRQQHHEFDLRVTLDFEPLEPHDEAGVVIVQNRSAFATMTLRRPAGAEVVLTVRRRDRGVETIESSPVPGGVVELSVQSDGTHYSFRYRLGGSEEFRPAAAPIDIRALSTERAGGFTGVHLGPYATGNGRASSAIARFTRFSYENGPGAASRTR</sequence>
<evidence type="ECO:0000256" key="1">
    <source>
        <dbReference type="ARBA" id="ARBA00009865"/>
    </source>
</evidence>
<keyword evidence="9" id="KW-1185">Reference proteome</keyword>
<dbReference type="InterPro" id="IPR023296">
    <property type="entry name" value="Glyco_hydro_beta-prop_sf"/>
</dbReference>
<dbReference type="Pfam" id="PF04616">
    <property type="entry name" value="Glyco_hydro_43"/>
    <property type="match status" value="1"/>
</dbReference>
<dbReference type="InterPro" id="IPR006710">
    <property type="entry name" value="Glyco_hydro_43"/>
</dbReference>
<dbReference type="PANTHER" id="PTHR42812:SF12">
    <property type="entry name" value="BETA-XYLOSIDASE-RELATED"/>
    <property type="match status" value="1"/>
</dbReference>
<dbReference type="EMBL" id="PZPL01000002">
    <property type="protein sequence ID" value="PTL71374.1"/>
    <property type="molecule type" value="Genomic_DNA"/>
</dbReference>
<organism evidence="8 9">
    <name type="scientific">Rathayibacter caricis DSM 15933</name>
    <dbReference type="NCBI Taxonomy" id="1328867"/>
    <lineage>
        <taxon>Bacteria</taxon>
        <taxon>Bacillati</taxon>
        <taxon>Actinomycetota</taxon>
        <taxon>Actinomycetes</taxon>
        <taxon>Micrococcales</taxon>
        <taxon>Microbacteriaceae</taxon>
        <taxon>Rathayibacter</taxon>
    </lineage>
</organism>
<dbReference type="SUPFAM" id="SSF75005">
    <property type="entry name" value="Arabinanase/levansucrase/invertase"/>
    <property type="match status" value="1"/>
</dbReference>
<dbReference type="Gene3D" id="2.60.120.200">
    <property type="match status" value="1"/>
</dbReference>
<dbReference type="InterPro" id="IPR051795">
    <property type="entry name" value="Glycosyl_Hydrlase_43"/>
</dbReference>
<accession>A0A2T4UPC8</accession>
<evidence type="ECO:0000259" key="7">
    <source>
        <dbReference type="Pfam" id="PF17851"/>
    </source>
</evidence>
<proteinExistence type="inferred from homology"/>
<dbReference type="InterPro" id="IPR013320">
    <property type="entry name" value="ConA-like_dom_sf"/>
</dbReference>